<reference evidence="2 3" key="1">
    <citation type="submission" date="2019-09" db="EMBL/GenBank/DDBJ databases">
        <title>A chromosome-level genome assembly of the Chinese tupelo Nyssa sinensis.</title>
        <authorList>
            <person name="Yang X."/>
            <person name="Kang M."/>
            <person name="Yang Y."/>
            <person name="Xiong H."/>
            <person name="Wang M."/>
            <person name="Zhang Z."/>
            <person name="Wang Z."/>
            <person name="Wu H."/>
            <person name="Ma T."/>
            <person name="Liu J."/>
            <person name="Xi Z."/>
        </authorList>
    </citation>
    <scope>NUCLEOTIDE SEQUENCE [LARGE SCALE GENOMIC DNA]</scope>
    <source>
        <strain evidence="2">J267</strain>
        <tissue evidence="2">Leaf</tissue>
    </source>
</reference>
<name>A0A5J4ZFE2_9ASTE</name>
<evidence type="ECO:0000313" key="3">
    <source>
        <dbReference type="Proteomes" id="UP000325577"/>
    </source>
</evidence>
<dbReference type="EMBL" id="CM018052">
    <property type="protein sequence ID" value="KAA8516051.1"/>
    <property type="molecule type" value="Genomic_DNA"/>
</dbReference>
<dbReference type="Proteomes" id="UP000325577">
    <property type="component" value="Linkage Group LG9"/>
</dbReference>
<feature type="region of interest" description="Disordered" evidence="1">
    <location>
        <begin position="383"/>
        <end position="430"/>
    </location>
</feature>
<keyword evidence="3" id="KW-1185">Reference proteome</keyword>
<evidence type="ECO:0000256" key="1">
    <source>
        <dbReference type="SAM" id="MobiDB-lite"/>
    </source>
</evidence>
<evidence type="ECO:0000313" key="2">
    <source>
        <dbReference type="EMBL" id="KAA8516051.1"/>
    </source>
</evidence>
<proteinExistence type="predicted"/>
<protein>
    <submittedName>
        <fullName evidence="2">Uncharacterized protein</fullName>
    </submittedName>
</protein>
<organism evidence="2 3">
    <name type="scientific">Nyssa sinensis</name>
    <dbReference type="NCBI Taxonomy" id="561372"/>
    <lineage>
        <taxon>Eukaryota</taxon>
        <taxon>Viridiplantae</taxon>
        <taxon>Streptophyta</taxon>
        <taxon>Embryophyta</taxon>
        <taxon>Tracheophyta</taxon>
        <taxon>Spermatophyta</taxon>
        <taxon>Magnoliopsida</taxon>
        <taxon>eudicotyledons</taxon>
        <taxon>Gunneridae</taxon>
        <taxon>Pentapetalae</taxon>
        <taxon>asterids</taxon>
        <taxon>Cornales</taxon>
        <taxon>Nyssaceae</taxon>
        <taxon>Nyssa</taxon>
    </lineage>
</organism>
<sequence length="686" mass="75264">MVFPPAYSIFAFLIWKPFILNTSIVSREDIHQLYQSLMLAIGDAIKHLPFRDVCLGDSCGLYDLIVADASDSEFASMLELNGPDMRLKAMAFIPLRARLFLNAIIDCKMPHSMLTQDDGNRVSGRGESMVCYAENKTKLLDKLVHVLDTLQPAKFHWQWIELRLLLNEQALIEKLEAPDTSLAEAIRSLSNPDKAAASENENNFVAIILTRLLVRPDAASIFSEVVHLFGRSLEDSMLMQAKWFLGGHDVLLGRKSIRQRLINIAESKGLSTKVRFWKPWGWCHSSFDIATNKGDKRKFEATSLEEGEVVEEGSDLKKYGRGSTQVLDAEAFIVNQQNVTERALIDLVLPCIDQSSDDSRNTFASDLIKQMNNIEQQINAVTRGAGKQAGTVTSGIEGPGNKGNNRKGMRGGSPGLARRSTGTADTVPPTPVGLRASMSLRLQFLLRLLPIIYSDGEPSGRNMRHMLASVILRLLGNRVVHEDANQSFYPTLSSLLKRQAGSSMESPAAASAPSQPLECSKDFSVFDREVAESLQNDLNRMQLPDKIRWRIQAAMPILLPSIRWSISCQPPSVSSAALASLQPSILISGLHPGNSNLPQRNPVSLARTATNAVGKTKLLPIQQDLAMEIDPWILLEDGAGSGPSLSNTAVIGSSDQANLRASSWLKGAARVRRTDLTYIGAVDDGS</sequence>
<dbReference type="OrthoDB" id="1691269at2759"/>
<dbReference type="PANTHER" id="PTHR46567:SF1">
    <property type="entry name" value="MEDIATOR OF RNA POLYMERASE II TRANSCRIPTION SUBUNIT 12"/>
    <property type="match status" value="1"/>
</dbReference>
<gene>
    <name evidence="2" type="ORF">F0562_019230</name>
</gene>
<accession>A0A5J4ZFE2</accession>
<dbReference type="PANTHER" id="PTHR46567">
    <property type="entry name" value="MEDIATOR OF RNA POLYMERASE II TRANSCRIPTION SUBUNIT 12"/>
    <property type="match status" value="1"/>
</dbReference>
<dbReference type="AlphaFoldDB" id="A0A5J4ZFE2"/>